<dbReference type="Gene3D" id="1.10.10.10">
    <property type="entry name" value="Winged helix-like DNA-binding domain superfamily/Winged helix DNA-binding domain"/>
    <property type="match status" value="2"/>
</dbReference>
<comment type="similarity">
    <text evidence="1">Belongs to the initiator RepB protein family.</text>
</comment>
<dbReference type="Pfam" id="PF01051">
    <property type="entry name" value="Rep3_N"/>
    <property type="match status" value="1"/>
</dbReference>
<dbReference type="AlphaFoldDB" id="H8GRM8"/>
<dbReference type="InterPro" id="IPR036388">
    <property type="entry name" value="WH-like_DNA-bd_sf"/>
</dbReference>
<keyword evidence="3" id="KW-0614">Plasmid</keyword>
<dbReference type="eggNOG" id="COG5527">
    <property type="taxonomic scope" value="Bacteria"/>
</dbReference>
<name>H8GRM8_METAL</name>
<geneLocation type="plasmid" evidence="3 4">
    <name>pMETAL01</name>
</geneLocation>
<gene>
    <name evidence="3" type="ORF">Metal_4040</name>
</gene>
<dbReference type="EMBL" id="CM001476">
    <property type="protein sequence ID" value="EIC27870.1"/>
    <property type="molecule type" value="Genomic_DNA"/>
</dbReference>
<dbReference type="GO" id="GO:0003887">
    <property type="term" value="F:DNA-directed DNA polymerase activity"/>
    <property type="evidence" value="ECO:0007669"/>
    <property type="project" value="InterPro"/>
</dbReference>
<feature type="domain" description="Initiator Rep protein WH1" evidence="2">
    <location>
        <begin position="17"/>
        <end position="159"/>
    </location>
</feature>
<accession>H8GRM8</accession>
<keyword evidence="4" id="KW-1185">Reference proteome</keyword>
<evidence type="ECO:0000313" key="3">
    <source>
        <dbReference type="EMBL" id="EIC27870.1"/>
    </source>
</evidence>
<dbReference type="SUPFAM" id="SSF46785">
    <property type="entry name" value="Winged helix' DNA-binding domain"/>
    <property type="match status" value="2"/>
</dbReference>
<dbReference type="Proteomes" id="UP000005090">
    <property type="component" value="Plasmid pMETAL01"/>
</dbReference>
<proteinExistence type="inferred from homology"/>
<reference evidence="3 4" key="1">
    <citation type="journal article" date="2013" name="Genome Announc.">
        <title>Genome Sequence of the Obligate Gammaproteobacterial Methanotroph Methylomicrobium album Strain BG8.</title>
        <authorList>
            <person name="Kits K.D."/>
            <person name="Kalyuzhnaya M.G."/>
            <person name="Klotz M.G."/>
            <person name="Jetten M.S."/>
            <person name="Op den Camp H.J."/>
            <person name="Vuilleumier S."/>
            <person name="Bringel F."/>
            <person name="Dispirito A.A."/>
            <person name="Murrell J.C."/>
            <person name="Bruce D."/>
            <person name="Cheng J.F."/>
            <person name="Copeland A."/>
            <person name="Goodwin L."/>
            <person name="Hauser L."/>
            <person name="Lajus A."/>
            <person name="Land M.L."/>
            <person name="Lapidus A."/>
            <person name="Lucas S."/>
            <person name="Medigue C."/>
            <person name="Pitluck S."/>
            <person name="Woyke T."/>
            <person name="Zeytun A."/>
            <person name="Stein L.Y."/>
        </authorList>
    </citation>
    <scope>NUCLEOTIDE SEQUENCE [LARGE SCALE GENOMIC DNA]</scope>
    <source>
        <strain evidence="3 4">BG8</strain>
        <plasmid evidence="3">pMETAL01</plasmid>
    </source>
</reference>
<organism evidence="3 4">
    <name type="scientific">Methylomicrobium album BG8</name>
    <dbReference type="NCBI Taxonomy" id="686340"/>
    <lineage>
        <taxon>Bacteria</taxon>
        <taxon>Pseudomonadati</taxon>
        <taxon>Pseudomonadota</taxon>
        <taxon>Gammaproteobacteria</taxon>
        <taxon>Methylococcales</taxon>
        <taxon>Methylococcaceae</taxon>
        <taxon>Methylomicrobium</taxon>
    </lineage>
</organism>
<sequence>MAKKKNNVSLAFSNDQVKKHVAAIHTSGEMTLLERKTANVLLLNAYDALLTKRTHTLPVKHLCAMLGWDESNNIERLQDVLRKLASTTIEFNMMEDGGKEVWRVMSMLSYGEINGGTCTYRYDEYLAERLYDPEIYATINIGVQRRFDGGYALTLYENCLRYKTVGSTGWWELNRFRRIMGADAALYDDFYRLNERVIKPSVKEINRVSDIQLEPEFQKQGRKIAAVRFLITENPQQTLLKPMIEDDHAAIRESGIFKRLLDHGIGERLAILWILQDEERARQVVEYVEAKARKKQVKGSTAGYIRTLYESDAVVGKTPFEEKKEQEAKAKIEAEQREAEGKRRAELEAEYVRERTNEAVNALSIDDKRVWVQRYIDEAGPEKAKSCNAETAEFRDKLERMQFLAWLRKRLAPKIKPAEFKAWLKVKERGARNQDNCPA</sequence>
<dbReference type="RefSeq" id="WP_005375243.1">
    <property type="nucleotide sequence ID" value="NZ_CM001476.1"/>
</dbReference>
<dbReference type="InterPro" id="IPR036390">
    <property type="entry name" value="WH_DNA-bd_sf"/>
</dbReference>
<dbReference type="GO" id="GO:0006270">
    <property type="term" value="P:DNA replication initiation"/>
    <property type="evidence" value="ECO:0007669"/>
    <property type="project" value="InterPro"/>
</dbReference>
<dbReference type="InterPro" id="IPR000525">
    <property type="entry name" value="Initiator_Rep_WH1"/>
</dbReference>
<protein>
    <submittedName>
        <fullName evidence="3">Initiator Replication protein</fullName>
    </submittedName>
</protein>
<dbReference type="Pfam" id="PF21205">
    <property type="entry name" value="Rep3_C"/>
    <property type="match status" value="1"/>
</dbReference>
<evidence type="ECO:0000259" key="2">
    <source>
        <dbReference type="Pfam" id="PF01051"/>
    </source>
</evidence>
<evidence type="ECO:0000313" key="4">
    <source>
        <dbReference type="Proteomes" id="UP000005090"/>
    </source>
</evidence>
<dbReference type="HOGENOM" id="CLU_051173_0_0_6"/>
<evidence type="ECO:0000256" key="1">
    <source>
        <dbReference type="ARBA" id="ARBA00038283"/>
    </source>
</evidence>